<evidence type="ECO:0000256" key="3">
    <source>
        <dbReference type="ARBA" id="ARBA00022692"/>
    </source>
</evidence>
<name>A0ABQ3YUN3_9ACTN</name>
<keyword evidence="8" id="KW-1185">Reference proteome</keyword>
<evidence type="ECO:0000313" key="7">
    <source>
        <dbReference type="EMBL" id="GIE01268.1"/>
    </source>
</evidence>
<comment type="similarity">
    <text evidence="2">Belongs to the nurim family.</text>
</comment>
<keyword evidence="5 6" id="KW-0472">Membrane</keyword>
<proteinExistence type="inferred from homology"/>
<keyword evidence="3 6" id="KW-0812">Transmembrane</keyword>
<feature type="transmembrane region" description="Helical" evidence="6">
    <location>
        <begin position="161"/>
        <end position="179"/>
    </location>
</feature>
<feature type="transmembrane region" description="Helical" evidence="6">
    <location>
        <begin position="38"/>
        <end position="58"/>
    </location>
</feature>
<dbReference type="InterPro" id="IPR033580">
    <property type="entry name" value="Nurim-like"/>
</dbReference>
<dbReference type="Gene3D" id="1.20.120.1630">
    <property type="match status" value="1"/>
</dbReference>
<feature type="transmembrane region" description="Helical" evidence="6">
    <location>
        <begin position="79"/>
        <end position="97"/>
    </location>
</feature>
<reference evidence="7 8" key="1">
    <citation type="submission" date="2021-01" db="EMBL/GenBank/DDBJ databases">
        <title>Whole genome shotgun sequence of Actinoplanes durhamensis NBRC 14914.</title>
        <authorList>
            <person name="Komaki H."/>
            <person name="Tamura T."/>
        </authorList>
    </citation>
    <scope>NUCLEOTIDE SEQUENCE [LARGE SCALE GENOMIC DNA]</scope>
    <source>
        <strain evidence="7 8">NBRC 14914</strain>
    </source>
</reference>
<evidence type="ECO:0000313" key="8">
    <source>
        <dbReference type="Proteomes" id="UP000637628"/>
    </source>
</evidence>
<feature type="transmembrane region" description="Helical" evidence="6">
    <location>
        <begin position="185"/>
        <end position="204"/>
    </location>
</feature>
<organism evidence="7 8">
    <name type="scientific">Paractinoplanes durhamensis</name>
    <dbReference type="NCBI Taxonomy" id="113563"/>
    <lineage>
        <taxon>Bacteria</taxon>
        <taxon>Bacillati</taxon>
        <taxon>Actinomycetota</taxon>
        <taxon>Actinomycetes</taxon>
        <taxon>Micromonosporales</taxon>
        <taxon>Micromonosporaceae</taxon>
        <taxon>Paractinoplanes</taxon>
    </lineage>
</organism>
<dbReference type="PANTHER" id="PTHR31040">
    <property type="entry name" value="NURIM"/>
    <property type="match status" value="1"/>
</dbReference>
<evidence type="ECO:0000256" key="6">
    <source>
        <dbReference type="SAM" id="Phobius"/>
    </source>
</evidence>
<protein>
    <submittedName>
        <fullName evidence="7">Membrane protein</fullName>
    </submittedName>
</protein>
<comment type="subcellular location">
    <subcellularLocation>
        <location evidence="1">Membrane</location>
        <topology evidence="1">Multi-pass membrane protein</topology>
    </subcellularLocation>
</comment>
<evidence type="ECO:0000256" key="5">
    <source>
        <dbReference type="ARBA" id="ARBA00023136"/>
    </source>
</evidence>
<gene>
    <name evidence="7" type="ORF">Adu01nite_26180</name>
</gene>
<dbReference type="Proteomes" id="UP000637628">
    <property type="component" value="Unassembled WGS sequence"/>
</dbReference>
<keyword evidence="4 6" id="KW-1133">Transmembrane helix</keyword>
<evidence type="ECO:0000256" key="2">
    <source>
        <dbReference type="ARBA" id="ARBA00010631"/>
    </source>
</evidence>
<feature type="transmembrane region" description="Helical" evidence="6">
    <location>
        <begin position="109"/>
        <end position="131"/>
    </location>
</feature>
<dbReference type="EMBL" id="BOML01000021">
    <property type="protein sequence ID" value="GIE01268.1"/>
    <property type="molecule type" value="Genomic_DNA"/>
</dbReference>
<feature type="transmembrane region" description="Helical" evidence="6">
    <location>
        <begin position="7"/>
        <end position="26"/>
    </location>
</feature>
<evidence type="ECO:0000256" key="1">
    <source>
        <dbReference type="ARBA" id="ARBA00004141"/>
    </source>
</evidence>
<accession>A0ABQ3YUN3</accession>
<dbReference type="RefSeq" id="WP_203726866.1">
    <property type="nucleotide sequence ID" value="NZ_BAAATX010000014.1"/>
</dbReference>
<evidence type="ECO:0000256" key="4">
    <source>
        <dbReference type="ARBA" id="ARBA00022989"/>
    </source>
</evidence>
<sequence>MLILGYAVIAYTVFLLSSAWAVYFLAGGIDGPAVSSPWVALAVDGALLLAFAVQHSVMARAGVKQRLTRLIPAAAERSTYVLVAGLLLLAQFVFWQPVPAALWHVGAPWSVAIWVVYAAGWVLVVVSTYAVDHADFLGLKQAYTYLRRLPYQSPSFTRRGLYALCRHPMMLGLVVTFWATPRMSVGHLFFAVAATGYIAVGIRFEERDLRAHLPVVYDEYARDVPALVPAVRSRGAHRGVRS</sequence>
<dbReference type="PANTHER" id="PTHR31040:SF1">
    <property type="entry name" value="NURIM"/>
    <property type="match status" value="1"/>
</dbReference>
<comment type="caution">
    <text evidence="7">The sequence shown here is derived from an EMBL/GenBank/DDBJ whole genome shotgun (WGS) entry which is preliminary data.</text>
</comment>